<feature type="region of interest" description="Disordered" evidence="6">
    <location>
        <begin position="568"/>
        <end position="601"/>
    </location>
</feature>
<dbReference type="Ensembl" id="ENSLAFT00000008653.3">
    <property type="protein sequence ID" value="ENSLAFP00000007266.3"/>
    <property type="gene ID" value="ENSLAFG00000008654.3"/>
</dbReference>
<name>G3T289_LOXAF</name>
<dbReference type="GeneTree" id="ENSGT00390000014526"/>
<dbReference type="eggNOG" id="KOG1721">
    <property type="taxonomic scope" value="Eukaryota"/>
</dbReference>
<dbReference type="GO" id="GO:0008270">
    <property type="term" value="F:zinc ion binding"/>
    <property type="evidence" value="ECO:0007669"/>
    <property type="project" value="UniProtKB-KW"/>
</dbReference>
<dbReference type="OMA" id="APFWKQH"/>
<feature type="region of interest" description="Disordered" evidence="6">
    <location>
        <begin position="94"/>
        <end position="197"/>
    </location>
</feature>
<dbReference type="AlphaFoldDB" id="G3T289"/>
<evidence type="ECO:0000256" key="1">
    <source>
        <dbReference type="ARBA" id="ARBA00022723"/>
    </source>
</evidence>
<proteinExistence type="predicted"/>
<dbReference type="Pfam" id="PF13894">
    <property type="entry name" value="zf-C2H2_4"/>
    <property type="match status" value="1"/>
</dbReference>
<evidence type="ECO:0000256" key="4">
    <source>
        <dbReference type="ARBA" id="ARBA00022833"/>
    </source>
</evidence>
<dbReference type="FunFam" id="3.30.160.60:FF:000946">
    <property type="entry name" value="Zinc finger protein 438"/>
    <property type="match status" value="1"/>
</dbReference>
<feature type="region of interest" description="Disordered" evidence="6">
    <location>
        <begin position="381"/>
        <end position="402"/>
    </location>
</feature>
<dbReference type="GO" id="GO:0005829">
    <property type="term" value="C:cytosol"/>
    <property type="evidence" value="ECO:0007669"/>
    <property type="project" value="Ensembl"/>
</dbReference>
<dbReference type="Proteomes" id="UP000007646">
    <property type="component" value="Unassembled WGS sequence"/>
</dbReference>
<evidence type="ECO:0000313" key="8">
    <source>
        <dbReference type="Ensembl" id="ENSLAFP00000007266.3"/>
    </source>
</evidence>
<accession>G3T289</accession>
<dbReference type="InterPro" id="IPR036236">
    <property type="entry name" value="Znf_C2H2_sf"/>
</dbReference>
<dbReference type="InterPro" id="IPR013087">
    <property type="entry name" value="Znf_C2H2_type"/>
</dbReference>
<feature type="domain" description="C2H2-type" evidence="7">
    <location>
        <begin position="479"/>
        <end position="506"/>
    </location>
</feature>
<dbReference type="Gene3D" id="3.30.160.60">
    <property type="entry name" value="Classic Zinc Finger"/>
    <property type="match status" value="2"/>
</dbReference>
<dbReference type="GO" id="GO:0000981">
    <property type="term" value="F:DNA-binding transcription factor activity, RNA polymerase II-specific"/>
    <property type="evidence" value="ECO:0007669"/>
    <property type="project" value="TreeGrafter"/>
</dbReference>
<dbReference type="InParanoid" id="G3T289"/>
<evidence type="ECO:0000256" key="2">
    <source>
        <dbReference type="ARBA" id="ARBA00022737"/>
    </source>
</evidence>
<dbReference type="PROSITE" id="PS00028">
    <property type="entry name" value="ZINC_FINGER_C2H2_1"/>
    <property type="match status" value="4"/>
</dbReference>
<feature type="compositionally biased region" description="Low complexity" evidence="6">
    <location>
        <begin position="126"/>
        <end position="138"/>
    </location>
</feature>
<dbReference type="PANTHER" id="PTHR24408:SF23">
    <property type="entry name" value="ZINC FINGER PROTEIN 438"/>
    <property type="match status" value="1"/>
</dbReference>
<evidence type="ECO:0000259" key="7">
    <source>
        <dbReference type="PROSITE" id="PS50157"/>
    </source>
</evidence>
<keyword evidence="1" id="KW-0479">Metal-binding</keyword>
<keyword evidence="9" id="KW-1185">Reference proteome</keyword>
<reference evidence="8" key="3">
    <citation type="submission" date="2025-09" db="UniProtKB">
        <authorList>
            <consortium name="Ensembl"/>
        </authorList>
    </citation>
    <scope>IDENTIFICATION</scope>
    <source>
        <strain evidence="8">Isolate ISIS603380</strain>
    </source>
</reference>
<feature type="domain" description="C2H2-type" evidence="7">
    <location>
        <begin position="507"/>
        <end position="534"/>
    </location>
</feature>
<keyword evidence="3 5" id="KW-0863">Zinc-finger</keyword>
<organism evidence="8 9">
    <name type="scientific">Loxodonta africana</name>
    <name type="common">African elephant</name>
    <dbReference type="NCBI Taxonomy" id="9785"/>
    <lineage>
        <taxon>Eukaryota</taxon>
        <taxon>Metazoa</taxon>
        <taxon>Chordata</taxon>
        <taxon>Craniata</taxon>
        <taxon>Vertebrata</taxon>
        <taxon>Euteleostomi</taxon>
        <taxon>Mammalia</taxon>
        <taxon>Eutheria</taxon>
        <taxon>Afrotheria</taxon>
        <taxon>Proboscidea</taxon>
        <taxon>Elephantidae</taxon>
        <taxon>Loxodonta</taxon>
    </lineage>
</organism>
<evidence type="ECO:0000313" key="9">
    <source>
        <dbReference type="Proteomes" id="UP000007646"/>
    </source>
</evidence>
<evidence type="ECO:0000256" key="3">
    <source>
        <dbReference type="ARBA" id="ARBA00022771"/>
    </source>
</evidence>
<feature type="domain" description="C2H2-type" evidence="7">
    <location>
        <begin position="749"/>
        <end position="777"/>
    </location>
</feature>
<keyword evidence="2" id="KW-0677">Repeat</keyword>
<feature type="compositionally biased region" description="Polar residues" evidence="6">
    <location>
        <begin position="139"/>
        <end position="149"/>
    </location>
</feature>
<sequence>GDSDSPPGTIQSRRGVQNKSQFRTIAPKIVPRALTSRVLPCHSPSFSDHLNPGPSINSKPLVMPSQNYALMQVAGQEGTFSLIALPHMASAQPIQKPRMPLPENLKLPIPRYQPPRNSKATEKKPSPSSLESSCSKPPVQTQTCPQMSSPRPIHPELPHKTLSSEQAPSRDEAPAALPSEGGLRALGPPLTPSRGDVNAPATLRSSTVQEPAVEQAHTRISETASWAGKKTCHKPSTVHLAKAMTSWSPAVFGNAVQMISSVPKGKLPILPYSRMKTTEFCKIKHIADLPLPGHRAHCDKISSIPEGFNVATKMADKIPVPQVSSRQSPCESAFCPAPKLDPNHKTKLNSGAARRRARKRKLPDEILTFQGKRRKCIINKCRNGKERVKTDPQEPRDQKPVKKYRSIMPKPVLVMPALASLASPAATLQSHTPGSLGQDAALNNSLTSEALGGKQNDSPSTKPILAFKNGRSGLGKPCHRCQVCNHHFEFRQHLQDHMSTHTNRRPYSCRICRKTYVRSGSLSTHMKLHHGESRPRRLLCCEFCTKVFSHVRVYFGHLKEVHRVVISTEPSPSEPQPGDTLKTRDSSVPGTEGSAQRENKSSLEEDLFLNQVDEVKLQIKCGRCQITTQSFAEIKFHLLYVHGEEIQGRPQEGLLPGSKGAQEELVRHAAPYWKQYPERRKLGKPCASGEDLHAFPKLKRQLYLHQRNNAQIQIKNEEAHLGNSELGEDSKGQMHPGPNMSLLYSHSGFNCLLCAQTLGRREDLLHHWEQQHNCEDPSKLWTILNAFCDGAGIQFSKEIEK</sequence>
<feature type="region of interest" description="Disordered" evidence="6">
    <location>
        <begin position="341"/>
        <end position="363"/>
    </location>
</feature>
<dbReference type="SMART" id="SM00355">
    <property type="entry name" value="ZnF_C2H2"/>
    <property type="match status" value="5"/>
</dbReference>
<dbReference type="GO" id="GO:0043565">
    <property type="term" value="F:sequence-specific DNA binding"/>
    <property type="evidence" value="ECO:0007669"/>
    <property type="project" value="TreeGrafter"/>
</dbReference>
<protein>
    <submittedName>
        <fullName evidence="8">Zinc finger protein 438</fullName>
    </submittedName>
</protein>
<dbReference type="PROSITE" id="PS50157">
    <property type="entry name" value="ZINC_FINGER_C2H2_2"/>
    <property type="match status" value="3"/>
</dbReference>
<dbReference type="SUPFAM" id="SSF57667">
    <property type="entry name" value="beta-beta-alpha zinc fingers"/>
    <property type="match status" value="1"/>
</dbReference>
<keyword evidence="4" id="KW-0862">Zinc</keyword>
<dbReference type="GO" id="GO:0005654">
    <property type="term" value="C:nucleoplasm"/>
    <property type="evidence" value="ECO:0007669"/>
    <property type="project" value="Ensembl"/>
</dbReference>
<reference evidence="8" key="2">
    <citation type="submission" date="2025-08" db="UniProtKB">
        <authorList>
            <consortium name="Ensembl"/>
        </authorList>
    </citation>
    <scope>IDENTIFICATION</scope>
    <source>
        <strain evidence="8">Isolate ISIS603380</strain>
    </source>
</reference>
<gene>
    <name evidence="8" type="primary">ZNF438</name>
</gene>
<evidence type="ECO:0000256" key="5">
    <source>
        <dbReference type="PROSITE-ProRule" id="PRU00042"/>
    </source>
</evidence>
<dbReference type="PANTHER" id="PTHR24408">
    <property type="entry name" value="ZINC FINGER PROTEIN"/>
    <property type="match status" value="1"/>
</dbReference>
<feature type="region of interest" description="Disordered" evidence="6">
    <location>
        <begin position="1"/>
        <end position="20"/>
    </location>
</feature>
<dbReference type="HOGENOM" id="CLU_017961_0_0_1"/>
<feature type="compositionally biased region" description="Basic and acidic residues" evidence="6">
    <location>
        <begin position="383"/>
        <end position="400"/>
    </location>
</feature>
<reference evidence="8 9" key="1">
    <citation type="submission" date="2009-06" db="EMBL/GenBank/DDBJ databases">
        <title>The Genome Sequence of Loxodonta africana (African elephant).</title>
        <authorList>
            <person name="Di Palma F."/>
            <person name="Heiman D."/>
            <person name="Young S."/>
            <person name="Johnson J."/>
            <person name="Lander E.S."/>
            <person name="Lindblad-Toh K."/>
        </authorList>
    </citation>
    <scope>NUCLEOTIDE SEQUENCE [LARGE SCALE GENOMIC DNA]</scope>
    <source>
        <strain evidence="8 9">Isolate ISIS603380</strain>
    </source>
</reference>
<evidence type="ECO:0000256" key="6">
    <source>
        <dbReference type="SAM" id="MobiDB-lite"/>
    </source>
</evidence>
<dbReference type="FunCoup" id="G3T289">
    <property type="interactions" value="675"/>
</dbReference>